<sequence length="333" mass="36147">MQLHRQQLGPLIKIFLFYITLTRYLAQPQEAGSPDYYANSCPNAESVVRNTLRGSFIRDNTSPAALIRLLFHDCQVNGCDASIMLDSGSDGSAEVEAAANLGIRRQDFIVAIKKQLELACPQTVSCADIIALAAREAIIHAGGPAISIPLGRLDGFDASRDAAESALPPATISVPDMLDLFSNMGMSTEESVAILGSHTMGVAHCTNFADRLYPTSDPNLNRQDVIKLKARCPRLLPRLNGPQFPINAFAALDTSNFRFDNTYFRNLVAGRALLTIDSNLAMDPTTGPIVENFAQNQGAFFDAFSSAFVKLSSFQVLTGSQGEVRLRCDQINQ</sequence>
<feature type="binding site" evidence="11">
    <location>
        <position position="253"/>
    </location>
    <ligand>
        <name>Ca(2+)</name>
        <dbReference type="ChEBI" id="CHEBI:29108"/>
        <label>2</label>
    </ligand>
</feature>
<feature type="domain" description="Plant heme peroxidase family profile" evidence="15">
    <location>
        <begin position="31"/>
        <end position="332"/>
    </location>
</feature>
<feature type="binding site" evidence="11">
    <location>
        <position position="78"/>
    </location>
    <ligand>
        <name>Ca(2+)</name>
        <dbReference type="ChEBI" id="CHEBI:29108"/>
        <label>1</label>
    </ligand>
</feature>
<feature type="chain" id="PRO_5039751131" description="Peroxidase" evidence="14">
    <location>
        <begin position="27"/>
        <end position="333"/>
    </location>
</feature>
<dbReference type="GO" id="GO:0020037">
    <property type="term" value="F:heme binding"/>
    <property type="evidence" value="ECO:0007669"/>
    <property type="project" value="UniProtKB-UniRule"/>
</dbReference>
<dbReference type="PRINTS" id="PR00458">
    <property type="entry name" value="PEROXIDASE"/>
</dbReference>
<feature type="binding site" evidence="10">
    <location>
        <position position="168"/>
    </location>
    <ligand>
        <name>substrate</name>
    </ligand>
</feature>
<feature type="disulfide bond" evidence="13">
    <location>
        <begin position="74"/>
        <end position="79"/>
    </location>
</feature>
<evidence type="ECO:0000256" key="2">
    <source>
        <dbReference type="ARBA" id="ARBA00012313"/>
    </source>
</evidence>
<keyword evidence="14" id="KW-0964">Secreted</keyword>
<dbReference type="GO" id="GO:0046872">
    <property type="term" value="F:metal ion binding"/>
    <property type="evidence" value="ECO:0007669"/>
    <property type="project" value="UniProtKB-UniRule"/>
</dbReference>
<dbReference type="Proteomes" id="UP000886520">
    <property type="component" value="Chromosome 3"/>
</dbReference>
<evidence type="ECO:0000259" key="15">
    <source>
        <dbReference type="PROSITE" id="PS50873"/>
    </source>
</evidence>
<dbReference type="Gene3D" id="1.10.420.10">
    <property type="entry name" value="Peroxidase, domain 2"/>
    <property type="match status" value="1"/>
</dbReference>
<feature type="binding site" evidence="11">
    <location>
        <position position="199"/>
    </location>
    <ligand>
        <name>Ca(2+)</name>
        <dbReference type="ChEBI" id="CHEBI:29108"/>
        <label>2</label>
    </ligand>
</feature>
<dbReference type="PRINTS" id="PR00461">
    <property type="entry name" value="PLPEROXIDASE"/>
</dbReference>
<keyword evidence="4 14" id="KW-0349">Heme</keyword>
<feature type="binding site" evidence="11">
    <location>
        <position position="76"/>
    </location>
    <ligand>
        <name>Ca(2+)</name>
        <dbReference type="ChEBI" id="CHEBI:29108"/>
        <label>1</label>
    </ligand>
</feature>
<evidence type="ECO:0000256" key="3">
    <source>
        <dbReference type="ARBA" id="ARBA00022559"/>
    </source>
</evidence>
<keyword evidence="3 14" id="KW-0575">Peroxidase</keyword>
<keyword evidence="14" id="KW-0376">Hydrogen peroxide</keyword>
<evidence type="ECO:0000256" key="11">
    <source>
        <dbReference type="PIRSR" id="PIRSR600823-3"/>
    </source>
</evidence>
<feature type="binding site" evidence="11">
    <location>
        <position position="73"/>
    </location>
    <ligand>
        <name>Ca(2+)</name>
        <dbReference type="ChEBI" id="CHEBI:29108"/>
        <label>1</label>
    </ligand>
</feature>
<evidence type="ECO:0000256" key="5">
    <source>
        <dbReference type="ARBA" id="ARBA00022723"/>
    </source>
</evidence>
<proteinExistence type="inferred from homology"/>
<dbReference type="EC" id="1.11.1.7" evidence="2 14"/>
<dbReference type="PANTHER" id="PTHR31517">
    <property type="match status" value="1"/>
</dbReference>
<feature type="disulfide bond" evidence="13">
    <location>
        <begin position="41"/>
        <end position="120"/>
    </location>
</feature>
<feature type="signal peptide" evidence="14">
    <location>
        <begin position="1"/>
        <end position="26"/>
    </location>
</feature>
<feature type="active site" description="Proton acceptor" evidence="9">
    <location>
        <position position="72"/>
    </location>
</feature>
<comment type="function">
    <text evidence="14">Removal of H(2)O(2), oxidation of toxic reductants, biosynthesis and degradation of lignin, suberization, auxin catabolism, response to environmental stresses such as wounding, pathogen attack and oxidative stress.</text>
</comment>
<comment type="similarity">
    <text evidence="14">Belongs to the peroxidase family. Classical plant (class III) peroxidase subfamily.</text>
</comment>
<comment type="catalytic activity">
    <reaction evidence="1 14">
        <text>2 a phenolic donor + H2O2 = 2 a phenolic radical donor + 2 H2O</text>
        <dbReference type="Rhea" id="RHEA:56136"/>
        <dbReference type="ChEBI" id="CHEBI:15377"/>
        <dbReference type="ChEBI" id="CHEBI:16240"/>
        <dbReference type="ChEBI" id="CHEBI:139520"/>
        <dbReference type="ChEBI" id="CHEBI:139521"/>
        <dbReference type="EC" id="1.11.1.7"/>
    </reaction>
</comment>
<dbReference type="InterPro" id="IPR000823">
    <property type="entry name" value="Peroxidase_pln"/>
</dbReference>
<evidence type="ECO:0000256" key="14">
    <source>
        <dbReference type="RuleBase" id="RU362060"/>
    </source>
</evidence>
<evidence type="ECO:0000256" key="9">
    <source>
        <dbReference type="PIRSR" id="PIRSR600823-1"/>
    </source>
</evidence>
<dbReference type="GO" id="GO:0042744">
    <property type="term" value="P:hydrogen peroxide catabolic process"/>
    <property type="evidence" value="ECO:0007669"/>
    <property type="project" value="UniProtKB-KW"/>
</dbReference>
<organism evidence="16 17">
    <name type="scientific">Adiantum capillus-veneris</name>
    <name type="common">Maidenhair fern</name>
    <dbReference type="NCBI Taxonomy" id="13818"/>
    <lineage>
        <taxon>Eukaryota</taxon>
        <taxon>Viridiplantae</taxon>
        <taxon>Streptophyta</taxon>
        <taxon>Embryophyta</taxon>
        <taxon>Tracheophyta</taxon>
        <taxon>Polypodiopsida</taxon>
        <taxon>Polypodiidae</taxon>
        <taxon>Polypodiales</taxon>
        <taxon>Pteridineae</taxon>
        <taxon>Pteridaceae</taxon>
        <taxon>Vittarioideae</taxon>
        <taxon>Adiantum</taxon>
    </lineage>
</organism>
<comment type="caution">
    <text evidence="16">The sequence shown here is derived from an EMBL/GenBank/DDBJ whole genome shotgun (WGS) entry which is preliminary data.</text>
</comment>
<dbReference type="GO" id="GO:0006979">
    <property type="term" value="P:response to oxidative stress"/>
    <property type="evidence" value="ECO:0007669"/>
    <property type="project" value="UniProtKB-UniRule"/>
</dbReference>
<evidence type="ECO:0000256" key="1">
    <source>
        <dbReference type="ARBA" id="ARBA00000189"/>
    </source>
</evidence>
<comment type="cofactor">
    <cofactor evidence="11 14">
        <name>Ca(2+)</name>
        <dbReference type="ChEBI" id="CHEBI:29108"/>
    </cofactor>
    <text evidence="11 14">Binds 2 calcium ions per subunit.</text>
</comment>
<dbReference type="EMBL" id="JABFUD020000002">
    <property type="protein sequence ID" value="KAI5083416.1"/>
    <property type="molecule type" value="Genomic_DNA"/>
</dbReference>
<dbReference type="OrthoDB" id="2113341at2759"/>
<accession>A0A9D4VBG1</accession>
<keyword evidence="7 11" id="KW-0408">Iron</keyword>
<dbReference type="InterPro" id="IPR002016">
    <property type="entry name" value="Haem_peroxidase"/>
</dbReference>
<dbReference type="Gene3D" id="1.10.520.10">
    <property type="match status" value="1"/>
</dbReference>
<feature type="binding site" evidence="11">
    <location>
        <position position="260"/>
    </location>
    <ligand>
        <name>Ca(2+)</name>
        <dbReference type="ChEBI" id="CHEBI:29108"/>
        <label>2</label>
    </ligand>
</feature>
<feature type="binding site" evidence="11">
    <location>
        <position position="82"/>
    </location>
    <ligand>
        <name>Ca(2+)</name>
        <dbReference type="ChEBI" id="CHEBI:29108"/>
        <label>1</label>
    </ligand>
</feature>
<evidence type="ECO:0000256" key="6">
    <source>
        <dbReference type="ARBA" id="ARBA00022729"/>
    </source>
</evidence>
<evidence type="ECO:0000313" key="16">
    <source>
        <dbReference type="EMBL" id="KAI5083416.1"/>
    </source>
</evidence>
<evidence type="ECO:0000256" key="4">
    <source>
        <dbReference type="ARBA" id="ARBA00022617"/>
    </source>
</evidence>
<keyword evidence="5 11" id="KW-0479">Metal-binding</keyword>
<gene>
    <name evidence="16" type="ORF">GOP47_0003159</name>
</gene>
<evidence type="ECO:0000256" key="12">
    <source>
        <dbReference type="PIRSR" id="PIRSR600823-4"/>
    </source>
</evidence>
<dbReference type="AlphaFoldDB" id="A0A9D4VBG1"/>
<feature type="binding site" evidence="11">
    <location>
        <position position="94"/>
    </location>
    <ligand>
        <name>Ca(2+)</name>
        <dbReference type="ChEBI" id="CHEBI:29108"/>
        <label>1</label>
    </ligand>
</feature>
<comment type="cofactor">
    <cofactor evidence="11 14">
        <name>heme b</name>
        <dbReference type="ChEBI" id="CHEBI:60344"/>
    </cofactor>
    <text evidence="11 14">Binds 1 heme b (iron(II)-protoporphyrin IX) group per subunit.</text>
</comment>
<evidence type="ECO:0000256" key="7">
    <source>
        <dbReference type="ARBA" id="ARBA00023004"/>
    </source>
</evidence>
<keyword evidence="14" id="KW-0560">Oxidoreductase</keyword>
<dbReference type="CDD" id="cd00693">
    <property type="entry name" value="secretory_peroxidase"/>
    <property type="match status" value="1"/>
</dbReference>
<comment type="subcellular location">
    <subcellularLocation>
        <location evidence="14">Secreted</location>
    </subcellularLocation>
</comment>
<feature type="disulfide bond" evidence="13">
    <location>
        <begin position="205"/>
        <end position="232"/>
    </location>
</feature>
<name>A0A9D4VBG1_ADICA</name>
<reference evidence="16" key="1">
    <citation type="submission" date="2021-01" db="EMBL/GenBank/DDBJ databases">
        <title>Adiantum capillus-veneris genome.</title>
        <authorList>
            <person name="Fang Y."/>
            <person name="Liao Q."/>
        </authorList>
    </citation>
    <scope>NUCLEOTIDE SEQUENCE</scope>
    <source>
        <strain evidence="16">H3</strain>
        <tissue evidence="16">Leaf</tissue>
    </source>
</reference>
<feature type="disulfide bond" evidence="13">
    <location>
        <begin position="126"/>
        <end position="328"/>
    </location>
</feature>
<evidence type="ECO:0000256" key="13">
    <source>
        <dbReference type="PIRSR" id="PIRSR600823-5"/>
    </source>
</evidence>
<feature type="binding site" description="axial binding residue" evidence="11">
    <location>
        <position position="198"/>
    </location>
    <ligand>
        <name>heme b</name>
        <dbReference type="ChEBI" id="CHEBI:60344"/>
    </ligand>
    <ligandPart>
        <name>Fe</name>
        <dbReference type="ChEBI" id="CHEBI:18248"/>
    </ligandPart>
</feature>
<dbReference type="GO" id="GO:0005576">
    <property type="term" value="C:extracellular region"/>
    <property type="evidence" value="ECO:0007669"/>
    <property type="project" value="UniProtKB-SubCell"/>
</dbReference>
<dbReference type="InterPro" id="IPR033905">
    <property type="entry name" value="Secretory_peroxidase"/>
</dbReference>
<dbReference type="PANTHER" id="PTHR31517:SF81">
    <property type="entry name" value="PEROXIDASE"/>
    <property type="match status" value="1"/>
</dbReference>
<dbReference type="FunFam" id="1.10.420.10:FF:000007">
    <property type="entry name" value="Peroxidase"/>
    <property type="match status" value="1"/>
</dbReference>
<protein>
    <recommendedName>
        <fullName evidence="2 14">Peroxidase</fullName>
        <ecNumber evidence="2 14">1.11.1.7</ecNumber>
    </recommendedName>
</protein>
<evidence type="ECO:0000256" key="10">
    <source>
        <dbReference type="PIRSR" id="PIRSR600823-2"/>
    </source>
</evidence>
<feature type="binding site" evidence="11">
    <location>
        <position position="80"/>
    </location>
    <ligand>
        <name>Ca(2+)</name>
        <dbReference type="ChEBI" id="CHEBI:29108"/>
        <label>1</label>
    </ligand>
</feature>
<evidence type="ECO:0000313" key="17">
    <source>
        <dbReference type="Proteomes" id="UP000886520"/>
    </source>
</evidence>
<feature type="site" description="Transition state stabilizer" evidence="12">
    <location>
        <position position="68"/>
    </location>
</feature>
<keyword evidence="6 14" id="KW-0732">Signal</keyword>
<evidence type="ECO:0000256" key="8">
    <source>
        <dbReference type="ARBA" id="ARBA00023157"/>
    </source>
</evidence>
<keyword evidence="17" id="KW-1185">Reference proteome</keyword>
<dbReference type="InterPro" id="IPR010255">
    <property type="entry name" value="Haem_peroxidase_sf"/>
</dbReference>
<dbReference type="PROSITE" id="PS50873">
    <property type="entry name" value="PEROXIDASE_4"/>
    <property type="match status" value="1"/>
</dbReference>
<dbReference type="Pfam" id="PF00141">
    <property type="entry name" value="peroxidase"/>
    <property type="match status" value="1"/>
</dbReference>
<dbReference type="SUPFAM" id="SSF48113">
    <property type="entry name" value="Heme-dependent peroxidases"/>
    <property type="match status" value="1"/>
</dbReference>
<dbReference type="GO" id="GO:0140825">
    <property type="term" value="F:lactoperoxidase activity"/>
    <property type="evidence" value="ECO:0007669"/>
    <property type="project" value="UniProtKB-EC"/>
</dbReference>
<keyword evidence="11 14" id="KW-0106">Calcium</keyword>
<keyword evidence="8 13" id="KW-1015">Disulfide bond</keyword>